<dbReference type="OrthoDB" id="5430998at2"/>
<dbReference type="EMBL" id="APJX01000003">
    <property type="protein sequence ID" value="EMS80241.1"/>
    <property type="molecule type" value="Genomic_DNA"/>
</dbReference>
<keyword evidence="1" id="KW-1133">Transmembrane helix</keyword>
<protein>
    <submittedName>
        <fullName evidence="3">Uncharacterized protein</fullName>
    </submittedName>
</protein>
<feature type="transmembrane region" description="Helical" evidence="1">
    <location>
        <begin position="69"/>
        <end position="89"/>
    </location>
</feature>
<gene>
    <name evidence="3" type="ORF">Dpo_3c03860</name>
</gene>
<feature type="transmembrane region" description="Helical" evidence="1">
    <location>
        <begin position="34"/>
        <end position="57"/>
    </location>
</feature>
<dbReference type="Proteomes" id="UP000014216">
    <property type="component" value="Unassembled WGS sequence"/>
</dbReference>
<name>S0G6S1_9BACT</name>
<organism evidence="3 4">
    <name type="scientific">Desulfotignum phosphitoxidans DSM 13687</name>
    <dbReference type="NCBI Taxonomy" id="1286635"/>
    <lineage>
        <taxon>Bacteria</taxon>
        <taxon>Pseudomonadati</taxon>
        <taxon>Thermodesulfobacteriota</taxon>
        <taxon>Desulfobacteria</taxon>
        <taxon>Desulfobacterales</taxon>
        <taxon>Desulfobacteraceae</taxon>
        <taxon>Desulfotignum</taxon>
    </lineage>
</organism>
<comment type="caution">
    <text evidence="3">The sequence shown here is derived from an EMBL/GenBank/DDBJ whole genome shotgun (WGS) entry which is preliminary data.</text>
</comment>
<reference evidence="3 4" key="1">
    <citation type="journal article" date="2013" name="Genome Announc.">
        <title>Draft Genome Sequence of Desulfotignum phosphitoxidans DSM 13687 Strain FiPS-3.</title>
        <authorList>
            <person name="Poehlein A."/>
            <person name="Daniel R."/>
            <person name="Simeonova D.D."/>
        </authorList>
    </citation>
    <scope>NUCLEOTIDE SEQUENCE [LARGE SCALE GENOMIC DNA]</scope>
    <source>
        <strain evidence="3 4">DSM 13687</strain>
    </source>
</reference>
<evidence type="ECO:0000256" key="2">
    <source>
        <dbReference type="SAM" id="SignalP"/>
    </source>
</evidence>
<keyword evidence="2" id="KW-0732">Signal</keyword>
<dbReference type="RefSeq" id="WP_006965592.1">
    <property type="nucleotide sequence ID" value="NZ_APJX01000003.1"/>
</dbReference>
<dbReference type="AlphaFoldDB" id="S0G6S1"/>
<proteinExistence type="predicted"/>
<accession>S0G6S1</accession>
<keyword evidence="1" id="KW-0812">Transmembrane</keyword>
<feature type="chain" id="PRO_5004497575" evidence="2">
    <location>
        <begin position="25"/>
        <end position="160"/>
    </location>
</feature>
<evidence type="ECO:0000313" key="3">
    <source>
        <dbReference type="EMBL" id="EMS80241.1"/>
    </source>
</evidence>
<feature type="transmembrane region" description="Helical" evidence="1">
    <location>
        <begin position="119"/>
        <end position="142"/>
    </location>
</feature>
<evidence type="ECO:0000313" key="4">
    <source>
        <dbReference type="Proteomes" id="UP000014216"/>
    </source>
</evidence>
<feature type="signal peptide" evidence="2">
    <location>
        <begin position="1"/>
        <end position="24"/>
    </location>
</feature>
<keyword evidence="1" id="KW-0472">Membrane</keyword>
<sequence>MNRTGCLICLALTWVLLRPAPALAIQMHGGNAGIVAHQIGHLFFLLAMVALMFTINSQGLIRQKGWRQIQLAALFFIFWNLDTLVAHFLDNQIEVVRIETLSITRLAVVTQADSQLLAVIYYFLKMDHLWCVPAMFFLFLGLDSLLAAQRQRSEEKGAGQ</sequence>
<keyword evidence="4" id="KW-1185">Reference proteome</keyword>
<evidence type="ECO:0000256" key="1">
    <source>
        <dbReference type="SAM" id="Phobius"/>
    </source>
</evidence>